<keyword evidence="4 9" id="KW-0349">Heme</keyword>
<dbReference type="InterPro" id="IPR050364">
    <property type="entry name" value="Cytochrome_P450_fung"/>
</dbReference>
<evidence type="ECO:0000256" key="10">
    <source>
        <dbReference type="RuleBase" id="RU000461"/>
    </source>
</evidence>
<evidence type="ECO:0000256" key="4">
    <source>
        <dbReference type="ARBA" id="ARBA00022617"/>
    </source>
</evidence>
<evidence type="ECO:0000313" key="11">
    <source>
        <dbReference type="EMBL" id="KAG1800179.1"/>
    </source>
</evidence>
<organism evidence="12 13">
    <name type="scientific">Suillus subaureus</name>
    <dbReference type="NCBI Taxonomy" id="48587"/>
    <lineage>
        <taxon>Eukaryota</taxon>
        <taxon>Fungi</taxon>
        <taxon>Dikarya</taxon>
        <taxon>Basidiomycota</taxon>
        <taxon>Agaricomycotina</taxon>
        <taxon>Agaricomycetes</taxon>
        <taxon>Agaricomycetidae</taxon>
        <taxon>Boletales</taxon>
        <taxon>Suillineae</taxon>
        <taxon>Suillaceae</taxon>
        <taxon>Suillus</taxon>
    </lineage>
</organism>
<dbReference type="PANTHER" id="PTHR46300">
    <property type="entry name" value="P450, PUTATIVE (EUROFUNG)-RELATED-RELATED"/>
    <property type="match status" value="1"/>
</dbReference>
<sequence length="539" mass="60346">MLTIPNVTWLDLLCLTGVGVYLVKQVIIKKNPAPYPPGPRGWPLIGNILDMPRIKPWVAFTEWGQKYGDIAHIEVLGRHIIVLNSTKTALEMMDSKSTLYSDRPVLPMAGELVGWKDSLPFLPYGNRFRQQRKNFHRIIGSRAAVDVYNVVEEVETRRFLKRVLAKPDQLQEHVRHTAGAIILRISHGYEVKENNDPFVDLADRVIINGSQAASPGAYMVDTLPFLAKVPVWFPGAGFKRIARKWRETLEEMVSAPHKLVKDQMAAGTAPVSLTSNLLEGRDVSAEEEHSVKWSAFSLYSGGADTTVSAINSFFLAMTLFPDVQKKAQAEIDAVVGSDRLPTFADRDSLPYTEVLVKEVLRWNVVVPTGFPHRVTEDDIHNGYYIPKGSIVLPNIWLVLPFGWFMLKDPRTYTNPSQFNPDRFLAKDGKDPETEPRTACFGFGRRICPGVFNSHQLIHSILTFACFWCTGIHLAEASIWISTVMSLAVFDISKVVENGIEITPSVEPSPGTISHPKPFKCSIKPRSATALRLIEQDANY</sequence>
<dbReference type="GO" id="GO:0020037">
    <property type="term" value="F:heme binding"/>
    <property type="evidence" value="ECO:0007669"/>
    <property type="project" value="InterPro"/>
</dbReference>
<dbReference type="InterPro" id="IPR001128">
    <property type="entry name" value="Cyt_P450"/>
</dbReference>
<dbReference type="PRINTS" id="PR00463">
    <property type="entry name" value="EP450I"/>
</dbReference>
<evidence type="ECO:0000256" key="3">
    <source>
        <dbReference type="ARBA" id="ARBA00010617"/>
    </source>
</evidence>
<evidence type="ECO:0000256" key="6">
    <source>
        <dbReference type="ARBA" id="ARBA00023002"/>
    </source>
</evidence>
<evidence type="ECO:0000256" key="9">
    <source>
        <dbReference type="PIRSR" id="PIRSR602401-1"/>
    </source>
</evidence>
<gene>
    <name evidence="12" type="ORF">BJ212DRAFT_1275309</name>
    <name evidence="11" type="ORF">BJ212DRAFT_1287388</name>
</gene>
<dbReference type="Gene3D" id="1.10.630.10">
    <property type="entry name" value="Cytochrome P450"/>
    <property type="match status" value="1"/>
</dbReference>
<dbReference type="GO" id="GO:0004497">
    <property type="term" value="F:monooxygenase activity"/>
    <property type="evidence" value="ECO:0007669"/>
    <property type="project" value="UniProtKB-KW"/>
</dbReference>
<dbReference type="RefSeq" id="XP_041191401.1">
    <property type="nucleotide sequence ID" value="XM_041331211.1"/>
</dbReference>
<dbReference type="AlphaFoldDB" id="A0A9P7E7T1"/>
<dbReference type="GeneID" id="64625228"/>
<dbReference type="GO" id="GO:0016020">
    <property type="term" value="C:membrane"/>
    <property type="evidence" value="ECO:0007669"/>
    <property type="project" value="UniProtKB-SubCell"/>
</dbReference>
<comment type="cofactor">
    <cofactor evidence="1 9">
        <name>heme</name>
        <dbReference type="ChEBI" id="CHEBI:30413"/>
    </cofactor>
</comment>
<dbReference type="PANTHER" id="PTHR46300:SF7">
    <property type="entry name" value="P450, PUTATIVE (EUROFUNG)-RELATED"/>
    <property type="match status" value="1"/>
</dbReference>
<evidence type="ECO:0000256" key="7">
    <source>
        <dbReference type="ARBA" id="ARBA00023004"/>
    </source>
</evidence>
<comment type="caution">
    <text evidence="12">The sequence shown here is derived from an EMBL/GenBank/DDBJ whole genome shotgun (WGS) entry which is preliminary data.</text>
</comment>
<comment type="similarity">
    <text evidence="3 10">Belongs to the cytochrome P450 family.</text>
</comment>
<dbReference type="InterPro" id="IPR017972">
    <property type="entry name" value="Cyt_P450_CS"/>
</dbReference>
<dbReference type="GO" id="GO:0005506">
    <property type="term" value="F:iron ion binding"/>
    <property type="evidence" value="ECO:0007669"/>
    <property type="project" value="InterPro"/>
</dbReference>
<dbReference type="InterPro" id="IPR036396">
    <property type="entry name" value="Cyt_P450_sf"/>
</dbReference>
<feature type="binding site" description="axial binding residue" evidence="9">
    <location>
        <position position="447"/>
    </location>
    <ligand>
        <name>heme</name>
        <dbReference type="ChEBI" id="CHEBI:30413"/>
    </ligand>
    <ligandPart>
        <name>Fe</name>
        <dbReference type="ChEBI" id="CHEBI:18248"/>
    </ligandPart>
</feature>
<proteinExistence type="inferred from homology"/>
<keyword evidence="13" id="KW-1185">Reference proteome</keyword>
<dbReference type="EMBL" id="JABBWG010000023">
    <property type="protein sequence ID" value="KAG1813640.1"/>
    <property type="molecule type" value="Genomic_DNA"/>
</dbReference>
<dbReference type="Pfam" id="PF00067">
    <property type="entry name" value="p450"/>
    <property type="match status" value="1"/>
</dbReference>
<evidence type="ECO:0000256" key="1">
    <source>
        <dbReference type="ARBA" id="ARBA00001971"/>
    </source>
</evidence>
<protein>
    <submittedName>
        <fullName evidence="12">Cytochrome P450</fullName>
    </submittedName>
</protein>
<comment type="pathway">
    <text evidence="2">Secondary metabolite biosynthesis.</text>
</comment>
<evidence type="ECO:0000313" key="13">
    <source>
        <dbReference type="Proteomes" id="UP000807769"/>
    </source>
</evidence>
<dbReference type="EMBL" id="JABBWG010000117">
    <property type="protein sequence ID" value="KAG1800179.1"/>
    <property type="molecule type" value="Genomic_DNA"/>
</dbReference>
<reference evidence="12" key="1">
    <citation type="journal article" date="2020" name="New Phytol.">
        <title>Comparative genomics reveals dynamic genome evolution in host specialist ectomycorrhizal fungi.</title>
        <authorList>
            <person name="Lofgren L.A."/>
            <person name="Nguyen N.H."/>
            <person name="Vilgalys R."/>
            <person name="Ruytinx J."/>
            <person name="Liao H.L."/>
            <person name="Branco S."/>
            <person name="Kuo A."/>
            <person name="LaButti K."/>
            <person name="Lipzen A."/>
            <person name="Andreopoulos W."/>
            <person name="Pangilinan J."/>
            <person name="Riley R."/>
            <person name="Hundley H."/>
            <person name="Na H."/>
            <person name="Barry K."/>
            <person name="Grigoriev I.V."/>
            <person name="Stajich J.E."/>
            <person name="Kennedy P.G."/>
        </authorList>
    </citation>
    <scope>NUCLEOTIDE SEQUENCE</scope>
    <source>
        <strain evidence="12">MN1</strain>
    </source>
</reference>
<name>A0A9P7E7T1_9AGAM</name>
<dbReference type="InterPro" id="IPR002401">
    <property type="entry name" value="Cyt_P450_E_grp-I"/>
</dbReference>
<keyword evidence="5 9" id="KW-0479">Metal-binding</keyword>
<dbReference type="Proteomes" id="UP000807769">
    <property type="component" value="Unassembled WGS sequence"/>
</dbReference>
<dbReference type="SUPFAM" id="SSF48264">
    <property type="entry name" value="Cytochrome P450"/>
    <property type="match status" value="1"/>
</dbReference>
<keyword evidence="7 9" id="KW-0408">Iron</keyword>
<dbReference type="PROSITE" id="PS00086">
    <property type="entry name" value="CYTOCHROME_P450"/>
    <property type="match status" value="1"/>
</dbReference>
<keyword evidence="8 10" id="KW-0503">Monooxygenase</keyword>
<evidence type="ECO:0000256" key="5">
    <source>
        <dbReference type="ARBA" id="ARBA00022723"/>
    </source>
</evidence>
<keyword evidence="6 10" id="KW-0560">Oxidoreductase</keyword>
<dbReference type="GO" id="GO:0016705">
    <property type="term" value="F:oxidoreductase activity, acting on paired donors, with incorporation or reduction of molecular oxygen"/>
    <property type="evidence" value="ECO:0007669"/>
    <property type="project" value="InterPro"/>
</dbReference>
<dbReference type="CDD" id="cd11065">
    <property type="entry name" value="CYP64-like"/>
    <property type="match status" value="1"/>
</dbReference>
<evidence type="ECO:0000256" key="8">
    <source>
        <dbReference type="ARBA" id="ARBA00023033"/>
    </source>
</evidence>
<dbReference type="OrthoDB" id="2789670at2759"/>
<evidence type="ECO:0000313" key="12">
    <source>
        <dbReference type="EMBL" id="KAG1813640.1"/>
    </source>
</evidence>
<accession>A0A9P7E7T1</accession>
<evidence type="ECO:0000256" key="2">
    <source>
        <dbReference type="ARBA" id="ARBA00005179"/>
    </source>
</evidence>